<dbReference type="PANTHER" id="PTHR34227:SF1">
    <property type="entry name" value="DIMETHYL SULFOXIDE REDUCTASE CHAPERONE-RELATED"/>
    <property type="match status" value="1"/>
</dbReference>
<dbReference type="OrthoDB" id="5321442at2"/>
<evidence type="ECO:0000313" key="4">
    <source>
        <dbReference type="Proteomes" id="UP000093281"/>
    </source>
</evidence>
<dbReference type="STRING" id="544718.AAX25_01198"/>
<name>A0A1C0B792_9BACT</name>
<evidence type="ECO:0000256" key="1">
    <source>
        <dbReference type="ARBA" id="ARBA00023186"/>
    </source>
</evidence>
<dbReference type="Pfam" id="PF02613">
    <property type="entry name" value="Nitrate_red_del"/>
    <property type="match status" value="1"/>
</dbReference>
<dbReference type="Gene3D" id="1.10.3480.10">
    <property type="entry name" value="TorD-like"/>
    <property type="match status" value="1"/>
</dbReference>
<dbReference type="InterPro" id="IPR036411">
    <property type="entry name" value="TorD-like_sf"/>
</dbReference>
<sequence>MQNIEIDKARMFIYNLLSLMFVEEYSKTKVDEIISSLEVLSKNSFSPIVEEASLEILKVIKEKGKEEVYKEYQELFLIPFGTFIPLSVSWYHEQREGGIMQLKVKDVLGKTKIRRDEKTFTAQEDHLGFIFTLSAYLIEKQIVGELEENLQKELFDEVIKLHLDKFFFKLMGSNFPIYSKLALILESFYGFEKAYLES</sequence>
<dbReference type="EMBL" id="VBUF01000003">
    <property type="protein sequence ID" value="TLS72027.1"/>
    <property type="molecule type" value="Genomic_DNA"/>
</dbReference>
<dbReference type="EMBL" id="LCUJ01000003">
    <property type="protein sequence ID" value="OCL99469.1"/>
    <property type="molecule type" value="Genomic_DNA"/>
</dbReference>
<dbReference type="AlphaFoldDB" id="A0A1C0B792"/>
<dbReference type="Proteomes" id="UP000093281">
    <property type="component" value="Unassembled WGS sequence"/>
</dbReference>
<gene>
    <name evidence="2" type="ORF">AAX29_01283</name>
    <name evidence="3" type="ORF">FE246_06270</name>
</gene>
<comment type="caution">
    <text evidence="2">The sequence shown here is derived from an EMBL/GenBank/DDBJ whole genome shotgun (WGS) entry which is preliminary data.</text>
</comment>
<dbReference type="Proteomes" id="UP000308001">
    <property type="component" value="Unassembled WGS sequence"/>
</dbReference>
<reference evidence="3 5" key="3">
    <citation type="submission" date="2019-05" db="EMBL/GenBank/DDBJ databases">
        <title>Arcobacter cibarius and Arcobacter thereius providing challenges in identification an antibiotic susceptibility and Quinolone resistance.</title>
        <authorList>
            <person name="Busch A."/>
            <person name="Hanel I."/>
            <person name="Hotzel H."/>
            <person name="Tomaso H."/>
        </authorList>
    </citation>
    <scope>NUCLEOTIDE SEQUENCE [LARGE SCALE GENOMIC DNA]</scope>
    <source>
        <strain evidence="3 5">17CS1191_2</strain>
    </source>
</reference>
<protein>
    <submittedName>
        <fullName evidence="3">Molecular chaperone TorD family protein</fullName>
    </submittedName>
    <submittedName>
        <fullName evidence="2">Twin-argninine leader-binding protein DmsD</fullName>
    </submittedName>
</protein>
<evidence type="ECO:0000313" key="2">
    <source>
        <dbReference type="EMBL" id="OCL99469.1"/>
    </source>
</evidence>
<dbReference type="RefSeq" id="WP_066183617.1">
    <property type="nucleotide sequence ID" value="NZ_LCUJ01000003.1"/>
</dbReference>
<keyword evidence="1" id="KW-0143">Chaperone</keyword>
<reference evidence="4" key="2">
    <citation type="submission" date="2015-05" db="EMBL/GenBank/DDBJ databases">
        <authorList>
            <person name="Rovetto F."/>
            <person name="Cocolin L."/>
            <person name="Illeghems K."/>
            <person name="Van Nieuwerburgh F."/>
            <person name="Houf K."/>
        </authorList>
    </citation>
    <scope>NUCLEOTIDE SEQUENCE [LARGE SCALE GENOMIC DNA]</scope>
    <source>
        <strain evidence="4">DU22</strain>
    </source>
</reference>
<evidence type="ECO:0000313" key="3">
    <source>
        <dbReference type="EMBL" id="TLS72027.1"/>
    </source>
</evidence>
<dbReference type="InterPro" id="IPR020945">
    <property type="entry name" value="DMSO/NO3_reduct_chaperone"/>
</dbReference>
<proteinExistence type="predicted"/>
<dbReference type="PANTHER" id="PTHR34227">
    <property type="entry name" value="CHAPERONE PROTEIN YCDY"/>
    <property type="match status" value="1"/>
</dbReference>
<accession>A0A1C0B792</accession>
<organism evidence="2 4">
    <name type="scientific">Aliarcobacter thereius</name>
    <dbReference type="NCBI Taxonomy" id="544718"/>
    <lineage>
        <taxon>Bacteria</taxon>
        <taxon>Pseudomonadati</taxon>
        <taxon>Campylobacterota</taxon>
        <taxon>Epsilonproteobacteria</taxon>
        <taxon>Campylobacterales</taxon>
        <taxon>Arcobacteraceae</taxon>
        <taxon>Aliarcobacter</taxon>
    </lineage>
</organism>
<reference evidence="2" key="1">
    <citation type="submission" date="2015-05" db="EMBL/GenBank/DDBJ databases">
        <authorList>
            <person name="Wang D.B."/>
            <person name="Wang M."/>
        </authorList>
    </citation>
    <scope>NUCLEOTIDE SEQUENCE [LARGE SCALE GENOMIC DNA]</scope>
    <source>
        <strain evidence="2">DU22</strain>
    </source>
</reference>
<evidence type="ECO:0000313" key="5">
    <source>
        <dbReference type="Proteomes" id="UP000308001"/>
    </source>
</evidence>
<dbReference type="InterPro" id="IPR050289">
    <property type="entry name" value="TorD/DmsD_chaperones"/>
</dbReference>
<dbReference type="SUPFAM" id="SSF89155">
    <property type="entry name" value="TorD-like"/>
    <property type="match status" value="1"/>
</dbReference>